<feature type="binding site" evidence="7">
    <location>
        <begin position="121"/>
        <end position="123"/>
    </location>
    <ligand>
        <name>NAD(+)</name>
        <dbReference type="ChEBI" id="CHEBI:57540"/>
    </ligand>
</feature>
<dbReference type="InterPro" id="IPR022383">
    <property type="entry name" value="Lactate/malate_DH_C"/>
</dbReference>
<gene>
    <name evidence="13" type="primary">lctE</name>
    <name evidence="7" type="synonym">ldh</name>
    <name evidence="13" type="ORF">BTBSAS_290008</name>
    <name evidence="12" type="ORF">CNY62_05630</name>
</gene>
<dbReference type="Pfam" id="PF00056">
    <property type="entry name" value="Ldh_1_N"/>
    <property type="match status" value="1"/>
</dbReference>
<dbReference type="PROSITE" id="PS00064">
    <property type="entry name" value="L_LDH"/>
    <property type="match status" value="1"/>
</dbReference>
<dbReference type="GeneID" id="66537445"/>
<dbReference type="AlphaFoldDB" id="A0A1D2KFU4"/>
<dbReference type="SUPFAM" id="SSF51735">
    <property type="entry name" value="NAD(P)-binding Rossmann-fold domains"/>
    <property type="match status" value="1"/>
</dbReference>
<keyword evidence="7" id="KW-0021">Allosteric enzyme</keyword>
<organism evidence="12 14">
    <name type="scientific">Brochothrix thermosphacta</name>
    <name type="common">Microbacterium thermosphactum</name>
    <dbReference type="NCBI Taxonomy" id="2756"/>
    <lineage>
        <taxon>Bacteria</taxon>
        <taxon>Bacillati</taxon>
        <taxon>Bacillota</taxon>
        <taxon>Bacilli</taxon>
        <taxon>Bacillales</taxon>
        <taxon>Listeriaceae</taxon>
        <taxon>Brochothrix</taxon>
    </lineage>
</organism>
<sequence length="310" mass="33421">MKKTTTKVGIVGTGFVGSSIAYAMINQGITNELFLIDVNNEKAKGEAHDLSDGIGWGQTNVTVFAGDYNDCKDADIMVITAGINQKPGQSRLDLVDTNAKIMTDITNSIMASGFDGILVIASNPVDVLTYVAWKASGLPHSRVIGTGTTLDTTRLKSAVAAKLAVDPRCVHGYIIGEHGDSETAVWSHTTIGGKNIREWDGITEEVLETMYVNVRDAAYDIIDKKQATYYGIGMSTTRIVKAVLNNEQCVLPISAYQQGEYGVDDVFTGTPAIVGQEGVREIIALPISDSEHKQFLNSVDQLKTTIRSIK</sequence>
<feature type="binding site" evidence="7">
    <location>
        <position position="171"/>
    </location>
    <ligand>
        <name>beta-D-fructose 1,6-bisphosphate</name>
        <dbReference type="ChEBI" id="CHEBI:32966"/>
        <note>allosteric activator</note>
    </ligand>
</feature>
<reference evidence="15" key="2">
    <citation type="submission" date="2018-04" db="EMBL/GenBank/DDBJ databases">
        <authorList>
            <person name="Illikoud N."/>
        </authorList>
    </citation>
    <scope>NUCLEOTIDE SEQUENCE [LARGE SCALE GENOMIC DNA]</scope>
</reference>
<evidence type="ECO:0000256" key="7">
    <source>
        <dbReference type="HAMAP-Rule" id="MF_00488"/>
    </source>
</evidence>
<dbReference type="Gene3D" id="3.90.110.10">
    <property type="entry name" value="Lactate dehydrogenase/glycoside hydrolase, family 4, C-terminal"/>
    <property type="match status" value="1"/>
</dbReference>
<evidence type="ECO:0000256" key="9">
    <source>
        <dbReference type="PIRSR" id="PIRSR000102-3"/>
    </source>
</evidence>
<comment type="pathway">
    <text evidence="1 7">Fermentation; pyruvate fermentation to lactate; (S)-lactate from pyruvate: step 1/1.</text>
</comment>
<dbReference type="GO" id="GO:0006096">
    <property type="term" value="P:glycolytic process"/>
    <property type="evidence" value="ECO:0007669"/>
    <property type="project" value="UniProtKB-UniRule"/>
</dbReference>
<dbReference type="Proteomes" id="UP000243591">
    <property type="component" value="Chromosome"/>
</dbReference>
<dbReference type="Proteomes" id="UP000270190">
    <property type="component" value="Unassembled WGS sequence"/>
</dbReference>
<feature type="binding site" evidence="9">
    <location>
        <position position="98"/>
    </location>
    <ligand>
        <name>NAD(+)</name>
        <dbReference type="ChEBI" id="CHEBI:57540"/>
    </ligand>
</feature>
<evidence type="ECO:0000256" key="1">
    <source>
        <dbReference type="ARBA" id="ARBA00004843"/>
    </source>
</evidence>
<evidence type="ECO:0000313" key="13">
    <source>
        <dbReference type="EMBL" id="SPP28679.1"/>
    </source>
</evidence>
<dbReference type="OrthoDB" id="9802969at2"/>
<keyword evidence="7" id="KW-0963">Cytoplasm</keyword>
<dbReference type="SUPFAM" id="SSF56327">
    <property type="entry name" value="LDH C-terminal domain-like"/>
    <property type="match status" value="1"/>
</dbReference>
<feature type="binding site" evidence="9">
    <location>
        <begin position="12"/>
        <end position="17"/>
    </location>
    <ligand>
        <name>NAD(+)</name>
        <dbReference type="ChEBI" id="CHEBI:57540"/>
    </ligand>
</feature>
<dbReference type="NCBIfam" id="TIGR01771">
    <property type="entry name" value="L-LDH-NAD"/>
    <property type="match status" value="1"/>
</dbReference>
<proteinExistence type="inferred from homology"/>
<dbReference type="PRINTS" id="PR00086">
    <property type="entry name" value="LLDHDRGNASE"/>
</dbReference>
<feature type="binding site" evidence="7">
    <location>
        <position position="91"/>
    </location>
    <ligand>
        <name>substrate</name>
    </ligand>
</feature>
<dbReference type="CDD" id="cd05291">
    <property type="entry name" value="HicDH_like"/>
    <property type="match status" value="1"/>
</dbReference>
<feature type="binding site" evidence="7 9">
    <location>
        <position position="37"/>
    </location>
    <ligand>
        <name>NAD(+)</name>
        <dbReference type="ChEBI" id="CHEBI:57540"/>
    </ligand>
</feature>
<evidence type="ECO:0000256" key="2">
    <source>
        <dbReference type="ARBA" id="ARBA00006054"/>
    </source>
</evidence>
<dbReference type="KEGG" id="bths:CNY62_05630"/>
<accession>A0A1D2KFU4</accession>
<feature type="binding site" evidence="7">
    <location>
        <position position="156"/>
    </location>
    <ligand>
        <name>beta-D-fructose 1,6-bisphosphate</name>
        <dbReference type="ChEBI" id="CHEBI:32966"/>
        <note>allosteric activator</note>
    </ligand>
</feature>
<evidence type="ECO:0000256" key="6">
    <source>
        <dbReference type="ARBA" id="ARBA00049258"/>
    </source>
</evidence>
<keyword evidence="4 7" id="KW-0560">Oxidoreductase</keyword>
<dbReference type="NCBIfam" id="NF000824">
    <property type="entry name" value="PRK00066.1"/>
    <property type="match status" value="1"/>
</dbReference>
<dbReference type="EC" id="1.1.1.27" evidence="3 7"/>
<dbReference type="InterPro" id="IPR001557">
    <property type="entry name" value="L-lactate/malate_DH"/>
</dbReference>
<evidence type="ECO:0000256" key="4">
    <source>
        <dbReference type="ARBA" id="ARBA00023002"/>
    </source>
</evidence>
<dbReference type="InterPro" id="IPR001236">
    <property type="entry name" value="Lactate/malate_DH_N"/>
</dbReference>
<evidence type="ECO:0000313" key="15">
    <source>
        <dbReference type="Proteomes" id="UP000270190"/>
    </source>
</evidence>
<dbReference type="EMBL" id="OUNC01000022">
    <property type="protein sequence ID" value="SPP28679.1"/>
    <property type="molecule type" value="Genomic_DNA"/>
</dbReference>
<feature type="binding site" evidence="7">
    <location>
        <position position="68"/>
    </location>
    <ligand>
        <name>NAD(+)</name>
        <dbReference type="ChEBI" id="CHEBI:57540"/>
    </ligand>
</feature>
<dbReference type="PANTHER" id="PTHR43128">
    <property type="entry name" value="L-2-HYDROXYCARBOXYLATE DEHYDROGENASE (NAD(P)(+))"/>
    <property type="match status" value="1"/>
</dbReference>
<comment type="function">
    <text evidence="7">Catalyzes the conversion of lactate to pyruvate.</text>
</comment>
<dbReference type="InterPro" id="IPR011304">
    <property type="entry name" value="L-lactate_DH"/>
</dbReference>
<feature type="binding site" evidence="7">
    <location>
        <begin position="123"/>
        <end position="126"/>
    </location>
    <ligand>
        <name>substrate</name>
    </ligand>
</feature>
<comment type="subunit">
    <text evidence="7">Homotetramer.</text>
</comment>
<dbReference type="NCBIfam" id="NF004863">
    <property type="entry name" value="PRK06223.1"/>
    <property type="match status" value="1"/>
</dbReference>
<feature type="binding site" evidence="7">
    <location>
        <position position="42"/>
    </location>
    <ligand>
        <name>NAD(+)</name>
        <dbReference type="ChEBI" id="CHEBI:57540"/>
    </ligand>
</feature>
<keyword evidence="5 7" id="KW-0520">NAD</keyword>
<comment type="similarity">
    <text evidence="2 7">Belongs to the LDH/MDH superfamily. LDH family.</text>
</comment>
<feature type="modified residue" description="Phosphotyrosine" evidence="7">
    <location>
        <position position="219"/>
    </location>
</feature>
<feature type="binding site" evidence="7">
    <location>
        <position position="16"/>
    </location>
    <ligand>
        <name>NAD(+)</name>
        <dbReference type="ChEBI" id="CHEBI:57540"/>
    </ligand>
</feature>
<dbReference type="GO" id="GO:0005737">
    <property type="term" value="C:cytoplasm"/>
    <property type="evidence" value="ECO:0007669"/>
    <property type="project" value="UniProtKB-SubCell"/>
</dbReference>
<dbReference type="Pfam" id="PF02866">
    <property type="entry name" value="Ldh_1_C"/>
    <property type="match status" value="1"/>
</dbReference>
<protein>
    <recommendedName>
        <fullName evidence="3 7">L-lactate dehydrogenase</fullName>
        <shortName evidence="7">L-LDH</shortName>
        <ecNumber evidence="3 7">1.1.1.27</ecNumber>
    </recommendedName>
</protein>
<comment type="activity regulation">
    <text evidence="7">Allosterically activated by fructose 1,6-bisphosphate (FBP).</text>
</comment>
<dbReference type="FunFam" id="3.40.50.720:FF:000018">
    <property type="entry name" value="Malate dehydrogenase"/>
    <property type="match status" value="1"/>
</dbReference>
<dbReference type="EMBL" id="CP023483">
    <property type="protein sequence ID" value="ATF25922.1"/>
    <property type="molecule type" value="Genomic_DNA"/>
</dbReference>
<reference evidence="12 14" key="1">
    <citation type="submission" date="2017-09" db="EMBL/GenBank/DDBJ databases">
        <title>Complete Genome Sequences of Two Strains of the Meat Spoilage Bacterium Brochothrix thermosphacta Isolated from Ground Chicken.</title>
        <authorList>
            <person name="Paoli G.C."/>
            <person name="Wijey C."/>
            <person name="Chen C.-Y."/>
            <person name="Nguyen L."/>
            <person name="Yan X."/>
            <person name="Irwin P.L."/>
        </authorList>
    </citation>
    <scope>NUCLEOTIDE SEQUENCE [LARGE SCALE GENOMIC DNA]</scope>
    <source>
        <strain evidence="12 14">BI</strain>
    </source>
</reference>
<evidence type="ECO:0000256" key="3">
    <source>
        <dbReference type="ARBA" id="ARBA00012967"/>
    </source>
</evidence>
<comment type="catalytic activity">
    <reaction evidence="6 7">
        <text>(S)-lactate + NAD(+) = pyruvate + NADH + H(+)</text>
        <dbReference type="Rhea" id="RHEA:23444"/>
        <dbReference type="ChEBI" id="CHEBI:15361"/>
        <dbReference type="ChEBI" id="CHEBI:15378"/>
        <dbReference type="ChEBI" id="CHEBI:16651"/>
        <dbReference type="ChEBI" id="CHEBI:57540"/>
        <dbReference type="ChEBI" id="CHEBI:57945"/>
        <dbReference type="EC" id="1.1.1.27"/>
    </reaction>
</comment>
<feature type="binding site" evidence="7">
    <location>
        <begin position="151"/>
        <end position="154"/>
    </location>
    <ligand>
        <name>substrate</name>
    </ligand>
</feature>
<keyword evidence="7" id="KW-0597">Phosphoprotein</keyword>
<evidence type="ECO:0000256" key="8">
    <source>
        <dbReference type="PIRSR" id="PIRSR000102-1"/>
    </source>
</evidence>
<dbReference type="Gene3D" id="3.40.50.720">
    <property type="entry name" value="NAD(P)-binding Rossmann-like Domain"/>
    <property type="match status" value="1"/>
</dbReference>
<feature type="domain" description="Lactate/malate dehydrogenase N-terminal" evidence="10">
    <location>
        <begin position="6"/>
        <end position="145"/>
    </location>
</feature>
<dbReference type="InterPro" id="IPR018177">
    <property type="entry name" value="L-lactate_DH_AS"/>
</dbReference>
<feature type="binding site" evidence="7">
    <location>
        <position position="85"/>
    </location>
    <ligand>
        <name>substrate</name>
    </ligand>
</feature>
<evidence type="ECO:0000313" key="14">
    <source>
        <dbReference type="Proteomes" id="UP000243591"/>
    </source>
</evidence>
<evidence type="ECO:0000256" key="5">
    <source>
        <dbReference type="ARBA" id="ARBA00023027"/>
    </source>
</evidence>
<name>A0A1D2KFU4_BROTH</name>
<dbReference type="UniPathway" id="UPA00554">
    <property type="reaction ID" value="UER00611"/>
</dbReference>
<dbReference type="GO" id="GO:0006089">
    <property type="term" value="P:lactate metabolic process"/>
    <property type="evidence" value="ECO:0007669"/>
    <property type="project" value="TreeGrafter"/>
</dbReference>
<dbReference type="InterPro" id="IPR015955">
    <property type="entry name" value="Lactate_DH/Glyco_Ohase_4_C"/>
</dbReference>
<dbReference type="HAMAP" id="MF_00488">
    <property type="entry name" value="Lactate_dehydrog"/>
    <property type="match status" value="1"/>
</dbReference>
<keyword evidence="14" id="KW-1185">Reference proteome</keyword>
<comment type="caution">
    <text evidence="7">Lacks conserved residue(s) required for the propagation of feature annotation.</text>
</comment>
<feature type="binding site" evidence="7">
    <location>
        <position position="228"/>
    </location>
    <ligand>
        <name>substrate</name>
    </ligand>
</feature>
<feature type="domain" description="Lactate/malate dehydrogenase C-terminal" evidence="11">
    <location>
        <begin position="148"/>
        <end position="308"/>
    </location>
</feature>
<dbReference type="GO" id="GO:0004459">
    <property type="term" value="F:L-lactate dehydrogenase (NAD+) activity"/>
    <property type="evidence" value="ECO:0007669"/>
    <property type="project" value="UniProtKB-UniRule"/>
</dbReference>
<dbReference type="PANTHER" id="PTHR43128:SF16">
    <property type="entry name" value="L-LACTATE DEHYDROGENASE"/>
    <property type="match status" value="1"/>
</dbReference>
<dbReference type="STRING" id="2756.BFR44_06185"/>
<comment type="subcellular location">
    <subcellularLocation>
        <location evidence="7">Cytoplasm</location>
    </subcellularLocation>
</comment>
<dbReference type="InterPro" id="IPR036291">
    <property type="entry name" value="NAD(P)-bd_dom_sf"/>
</dbReference>
<feature type="binding site" evidence="7">
    <location>
        <position position="146"/>
    </location>
    <ligand>
        <name>NAD(+)</name>
        <dbReference type="ChEBI" id="CHEBI:57540"/>
    </ligand>
</feature>
<dbReference type="PIRSF" id="PIRSF000102">
    <property type="entry name" value="Lac_mal_DH"/>
    <property type="match status" value="1"/>
</dbReference>
<dbReference type="RefSeq" id="WP_029091444.1">
    <property type="nucleotide sequence ID" value="NZ_CBCPHX010000004.1"/>
</dbReference>
<reference evidence="13" key="3">
    <citation type="submission" date="2018-04" db="EMBL/GenBank/DDBJ databases">
        <authorList>
            <person name="Go L.Y."/>
            <person name="Mitchell J.A."/>
        </authorList>
    </citation>
    <scope>NUCLEOTIDE SEQUENCE</scope>
    <source>
        <strain evidence="13">BSAS1 3</strain>
    </source>
</reference>
<evidence type="ECO:0000259" key="11">
    <source>
        <dbReference type="Pfam" id="PF02866"/>
    </source>
</evidence>
<evidence type="ECO:0000313" key="12">
    <source>
        <dbReference type="EMBL" id="ATF25922.1"/>
    </source>
</evidence>
<feature type="active site" description="Proton acceptor" evidence="7 8">
    <location>
        <position position="178"/>
    </location>
</feature>
<evidence type="ECO:0000259" key="10">
    <source>
        <dbReference type="Pfam" id="PF00056"/>
    </source>
</evidence>